<gene>
    <name evidence="3" type="ORF">M23134_02990</name>
</gene>
<dbReference type="InterPro" id="IPR010982">
    <property type="entry name" value="Lambda_DNA-bd_dom_sf"/>
</dbReference>
<accession>A1ZY28</accession>
<dbReference type="eggNOG" id="COG1396">
    <property type="taxonomic scope" value="Bacteria"/>
</dbReference>
<dbReference type="Pfam" id="PF01381">
    <property type="entry name" value="HTH_3"/>
    <property type="match status" value="1"/>
</dbReference>
<proteinExistence type="predicted"/>
<dbReference type="PANTHER" id="PTHR46558">
    <property type="entry name" value="TRACRIPTIONAL REGULATORY PROTEIN-RELATED-RELATED"/>
    <property type="match status" value="1"/>
</dbReference>
<evidence type="ECO:0000259" key="2">
    <source>
        <dbReference type="PROSITE" id="PS50943"/>
    </source>
</evidence>
<keyword evidence="4" id="KW-1185">Reference proteome</keyword>
<evidence type="ECO:0000313" key="3">
    <source>
        <dbReference type="EMBL" id="EAY24680.1"/>
    </source>
</evidence>
<evidence type="ECO:0000256" key="1">
    <source>
        <dbReference type="ARBA" id="ARBA00023125"/>
    </source>
</evidence>
<evidence type="ECO:0000313" key="4">
    <source>
        <dbReference type="Proteomes" id="UP000004095"/>
    </source>
</evidence>
<dbReference type="AlphaFoldDB" id="A1ZY28"/>
<sequence length="85" mass="9511">MSFGENVAVERKKKDFSQGELAKQVGITAVTIGRYERDEIKPSIDIATKIANALEVSLDYLVGNSETVLDKPLIFKNFLKKRKPV</sequence>
<name>A1ZY28_MICM2</name>
<protein>
    <submittedName>
        <fullName evidence="3">DNA-binding protein</fullName>
    </submittedName>
</protein>
<feature type="domain" description="HTH cro/C1-type" evidence="2">
    <location>
        <begin position="7"/>
        <end position="61"/>
    </location>
</feature>
<dbReference type="InterPro" id="IPR001387">
    <property type="entry name" value="Cro/C1-type_HTH"/>
</dbReference>
<dbReference type="SMART" id="SM00530">
    <property type="entry name" value="HTH_XRE"/>
    <property type="match status" value="1"/>
</dbReference>
<dbReference type="RefSeq" id="WP_002704273.1">
    <property type="nucleotide sequence ID" value="NZ_AAWS01000063.1"/>
</dbReference>
<dbReference type="Gene3D" id="1.10.260.40">
    <property type="entry name" value="lambda repressor-like DNA-binding domains"/>
    <property type="match status" value="1"/>
</dbReference>
<dbReference type="EMBL" id="AAWS01000063">
    <property type="protein sequence ID" value="EAY24680.1"/>
    <property type="molecule type" value="Genomic_DNA"/>
</dbReference>
<organism evidence="3 4">
    <name type="scientific">Microscilla marina ATCC 23134</name>
    <dbReference type="NCBI Taxonomy" id="313606"/>
    <lineage>
        <taxon>Bacteria</taxon>
        <taxon>Pseudomonadati</taxon>
        <taxon>Bacteroidota</taxon>
        <taxon>Cytophagia</taxon>
        <taxon>Cytophagales</taxon>
        <taxon>Microscillaceae</taxon>
        <taxon>Microscilla</taxon>
    </lineage>
</organism>
<dbReference type="SUPFAM" id="SSF47413">
    <property type="entry name" value="lambda repressor-like DNA-binding domains"/>
    <property type="match status" value="1"/>
</dbReference>
<dbReference type="PROSITE" id="PS50943">
    <property type="entry name" value="HTH_CROC1"/>
    <property type="match status" value="1"/>
</dbReference>
<keyword evidence="1 3" id="KW-0238">DNA-binding</keyword>
<reference evidence="3 4" key="1">
    <citation type="submission" date="2007-01" db="EMBL/GenBank/DDBJ databases">
        <authorList>
            <person name="Haygood M."/>
            <person name="Podell S."/>
            <person name="Anderson C."/>
            <person name="Hopkinson B."/>
            <person name="Roe K."/>
            <person name="Barbeau K."/>
            <person name="Gaasterland T."/>
            <person name="Ferriera S."/>
            <person name="Johnson J."/>
            <person name="Kravitz S."/>
            <person name="Beeson K."/>
            <person name="Sutton G."/>
            <person name="Rogers Y.-H."/>
            <person name="Friedman R."/>
            <person name="Frazier M."/>
            <person name="Venter J.C."/>
        </authorList>
    </citation>
    <scope>NUCLEOTIDE SEQUENCE [LARGE SCALE GENOMIC DNA]</scope>
    <source>
        <strain evidence="3 4">ATCC 23134</strain>
    </source>
</reference>
<comment type="caution">
    <text evidence="3">The sequence shown here is derived from an EMBL/GenBank/DDBJ whole genome shotgun (WGS) entry which is preliminary data.</text>
</comment>
<dbReference type="GO" id="GO:0003677">
    <property type="term" value="F:DNA binding"/>
    <property type="evidence" value="ECO:0007669"/>
    <property type="project" value="UniProtKB-KW"/>
</dbReference>
<dbReference type="Proteomes" id="UP000004095">
    <property type="component" value="Unassembled WGS sequence"/>
</dbReference>
<dbReference type="PANTHER" id="PTHR46558:SF11">
    <property type="entry name" value="HTH-TYPE TRANSCRIPTIONAL REGULATOR XRE"/>
    <property type="match status" value="1"/>
</dbReference>
<dbReference type="CDD" id="cd00093">
    <property type="entry name" value="HTH_XRE"/>
    <property type="match status" value="1"/>
</dbReference>